<name>A0A8X8C450_POPTO</name>
<dbReference type="InterPro" id="IPR001245">
    <property type="entry name" value="Ser-Thr/Tyr_kinase_cat_dom"/>
</dbReference>
<dbReference type="AlphaFoldDB" id="A0A8X8C450"/>
<evidence type="ECO:0000256" key="5">
    <source>
        <dbReference type="ARBA" id="ARBA00022840"/>
    </source>
</evidence>
<keyword evidence="4" id="KW-0418">Kinase</keyword>
<evidence type="ECO:0000256" key="3">
    <source>
        <dbReference type="ARBA" id="ARBA00022741"/>
    </source>
</evidence>
<dbReference type="Pfam" id="PF07714">
    <property type="entry name" value="PK_Tyr_Ser-Thr"/>
    <property type="match status" value="1"/>
</dbReference>
<proteinExistence type="predicted"/>
<dbReference type="Proteomes" id="UP000886885">
    <property type="component" value="Chromosome 19A"/>
</dbReference>
<evidence type="ECO:0000313" key="8">
    <source>
        <dbReference type="Proteomes" id="UP000886885"/>
    </source>
</evidence>
<evidence type="ECO:0000256" key="4">
    <source>
        <dbReference type="ARBA" id="ARBA00022777"/>
    </source>
</evidence>
<keyword evidence="2" id="KW-0808">Transferase</keyword>
<keyword evidence="5" id="KW-0067">ATP-binding</keyword>
<evidence type="ECO:0000256" key="1">
    <source>
        <dbReference type="ARBA" id="ARBA00022527"/>
    </source>
</evidence>
<organism evidence="7 8">
    <name type="scientific">Populus tomentosa</name>
    <name type="common">Chinese white poplar</name>
    <dbReference type="NCBI Taxonomy" id="118781"/>
    <lineage>
        <taxon>Eukaryota</taxon>
        <taxon>Viridiplantae</taxon>
        <taxon>Streptophyta</taxon>
        <taxon>Embryophyta</taxon>
        <taxon>Tracheophyta</taxon>
        <taxon>Spermatophyta</taxon>
        <taxon>Magnoliopsida</taxon>
        <taxon>eudicotyledons</taxon>
        <taxon>Gunneridae</taxon>
        <taxon>Pentapetalae</taxon>
        <taxon>rosids</taxon>
        <taxon>fabids</taxon>
        <taxon>Malpighiales</taxon>
        <taxon>Salicaceae</taxon>
        <taxon>Saliceae</taxon>
        <taxon>Populus</taxon>
    </lineage>
</organism>
<keyword evidence="1" id="KW-0723">Serine/threonine-protein kinase</keyword>
<sequence length="246" mass="28077">MSLTKLSRWLPFAYYITVKLEGDDIYLSYSISDISAIVSSELTFEVPVTGAYYRVTGIDEELQIFSIQLGDADFKAIESMGNYTQRILYWPFHVIGRCDANRRNSRDCRIGSSFDDTGFSEVDIGWTDPSEPVCNSLEECNDWPHSTCSPARDGMKRCLCNKSFWWDPKTVDCISGKVTGRPGNSYKRLSYDSGQGLEEFKNEITLIVKLQHRNLVRLLGYCAEGCEKMLLYEYMPNKSLDVFIFG</sequence>
<dbReference type="PANTHER" id="PTHR27002">
    <property type="entry name" value="RECEPTOR-LIKE SERINE/THREONINE-PROTEIN KINASE SD1-8"/>
    <property type="match status" value="1"/>
</dbReference>
<evidence type="ECO:0000313" key="7">
    <source>
        <dbReference type="EMBL" id="KAG6738999.1"/>
    </source>
</evidence>
<dbReference type="PANTHER" id="PTHR27002:SF1116">
    <property type="entry name" value="NON-SPECIFIC SERINE_THREONINE PROTEIN KINASE"/>
    <property type="match status" value="1"/>
</dbReference>
<dbReference type="EMBL" id="JAAWWB010000037">
    <property type="protein sequence ID" value="KAG6738999.1"/>
    <property type="molecule type" value="Genomic_DNA"/>
</dbReference>
<reference evidence="7" key="1">
    <citation type="journal article" date="2020" name="bioRxiv">
        <title>Hybrid origin of Populus tomentosa Carr. identified through genome sequencing and phylogenomic analysis.</title>
        <authorList>
            <person name="An X."/>
            <person name="Gao K."/>
            <person name="Chen Z."/>
            <person name="Li J."/>
            <person name="Yang X."/>
            <person name="Yang X."/>
            <person name="Zhou J."/>
            <person name="Guo T."/>
            <person name="Zhao T."/>
            <person name="Huang S."/>
            <person name="Miao D."/>
            <person name="Khan W.U."/>
            <person name="Rao P."/>
            <person name="Ye M."/>
            <person name="Lei B."/>
            <person name="Liao W."/>
            <person name="Wang J."/>
            <person name="Ji L."/>
            <person name="Li Y."/>
            <person name="Guo B."/>
            <person name="Mustafa N.S."/>
            <person name="Li S."/>
            <person name="Yun Q."/>
            <person name="Keller S.R."/>
            <person name="Mao J."/>
            <person name="Zhang R."/>
            <person name="Strauss S.H."/>
        </authorList>
    </citation>
    <scope>NUCLEOTIDE SEQUENCE</scope>
    <source>
        <strain evidence="7">GM15</strain>
        <tissue evidence="7">Leaf</tissue>
    </source>
</reference>
<keyword evidence="3" id="KW-0547">Nucleotide-binding</keyword>
<keyword evidence="8" id="KW-1185">Reference proteome</keyword>
<dbReference type="OrthoDB" id="8891264at2759"/>
<protein>
    <recommendedName>
        <fullName evidence="6">Serine-threonine/tyrosine-protein kinase catalytic domain-containing protein</fullName>
    </recommendedName>
</protein>
<dbReference type="GO" id="GO:0005524">
    <property type="term" value="F:ATP binding"/>
    <property type="evidence" value="ECO:0007669"/>
    <property type="project" value="UniProtKB-KW"/>
</dbReference>
<gene>
    <name evidence="7" type="ORF">POTOM_058634</name>
</gene>
<dbReference type="GO" id="GO:0005886">
    <property type="term" value="C:plasma membrane"/>
    <property type="evidence" value="ECO:0007669"/>
    <property type="project" value="TreeGrafter"/>
</dbReference>
<feature type="domain" description="Serine-threonine/tyrosine-protein kinase catalytic" evidence="6">
    <location>
        <begin position="195"/>
        <end position="244"/>
    </location>
</feature>
<accession>A0A8X8C450</accession>
<dbReference type="GO" id="GO:0004674">
    <property type="term" value="F:protein serine/threonine kinase activity"/>
    <property type="evidence" value="ECO:0007669"/>
    <property type="project" value="UniProtKB-KW"/>
</dbReference>
<comment type="caution">
    <text evidence="7">The sequence shown here is derived from an EMBL/GenBank/DDBJ whole genome shotgun (WGS) entry which is preliminary data.</text>
</comment>
<evidence type="ECO:0000259" key="6">
    <source>
        <dbReference type="Pfam" id="PF07714"/>
    </source>
</evidence>
<evidence type="ECO:0000256" key="2">
    <source>
        <dbReference type="ARBA" id="ARBA00022679"/>
    </source>
</evidence>